<evidence type="ECO:0000313" key="8">
    <source>
        <dbReference type="Proteomes" id="UP001642406"/>
    </source>
</evidence>
<dbReference type="Gene3D" id="3.30.465.10">
    <property type="match status" value="1"/>
</dbReference>
<evidence type="ECO:0000256" key="2">
    <source>
        <dbReference type="ARBA" id="ARBA00005466"/>
    </source>
</evidence>
<comment type="caution">
    <text evidence="7">The sequence shown here is derived from an EMBL/GenBank/DDBJ whole genome shotgun (WGS) entry which is preliminary data.</text>
</comment>
<evidence type="ECO:0000256" key="4">
    <source>
        <dbReference type="ARBA" id="ARBA00022827"/>
    </source>
</evidence>
<comment type="cofactor">
    <cofactor evidence="1">
        <name>FAD</name>
        <dbReference type="ChEBI" id="CHEBI:57692"/>
    </cofactor>
</comment>
<dbReference type="InterPro" id="IPR016166">
    <property type="entry name" value="FAD-bd_PCMH"/>
</dbReference>
<dbReference type="PANTHER" id="PTHR42973:SF39">
    <property type="entry name" value="FAD-BINDING PCMH-TYPE DOMAIN-CONTAINING PROTEIN"/>
    <property type="match status" value="1"/>
</dbReference>
<dbReference type="InterPro" id="IPR050416">
    <property type="entry name" value="FAD-linked_Oxidoreductase"/>
</dbReference>
<feature type="domain" description="FAD-binding PCMH-type" evidence="6">
    <location>
        <begin position="33"/>
        <end position="206"/>
    </location>
</feature>
<evidence type="ECO:0000259" key="6">
    <source>
        <dbReference type="PROSITE" id="PS51387"/>
    </source>
</evidence>
<gene>
    <name evidence="7" type="ORF">SBRCBS47491_008258</name>
</gene>
<dbReference type="InterPro" id="IPR016167">
    <property type="entry name" value="FAD-bd_PCMH_sub1"/>
</dbReference>
<comment type="similarity">
    <text evidence="2">Belongs to the oxygen-dependent FAD-linked oxidoreductase family.</text>
</comment>
<evidence type="ECO:0000256" key="5">
    <source>
        <dbReference type="ARBA" id="ARBA00023002"/>
    </source>
</evidence>
<dbReference type="PROSITE" id="PS00862">
    <property type="entry name" value="OX2_COVAL_FAD"/>
    <property type="match status" value="1"/>
</dbReference>
<organism evidence="7 8">
    <name type="scientific">Sporothrix bragantina</name>
    <dbReference type="NCBI Taxonomy" id="671064"/>
    <lineage>
        <taxon>Eukaryota</taxon>
        <taxon>Fungi</taxon>
        <taxon>Dikarya</taxon>
        <taxon>Ascomycota</taxon>
        <taxon>Pezizomycotina</taxon>
        <taxon>Sordariomycetes</taxon>
        <taxon>Sordariomycetidae</taxon>
        <taxon>Ophiostomatales</taxon>
        <taxon>Ophiostomataceae</taxon>
        <taxon>Sporothrix</taxon>
    </lineage>
</organism>
<dbReference type="InterPro" id="IPR006094">
    <property type="entry name" value="Oxid_FAD_bind_N"/>
</dbReference>
<dbReference type="Gene3D" id="3.40.462.20">
    <property type="match status" value="1"/>
</dbReference>
<dbReference type="PROSITE" id="PS51387">
    <property type="entry name" value="FAD_PCMH"/>
    <property type="match status" value="1"/>
</dbReference>
<dbReference type="EMBL" id="CAWUHC010000104">
    <property type="protein sequence ID" value="CAK7232408.1"/>
    <property type="molecule type" value="Genomic_DNA"/>
</dbReference>
<dbReference type="Proteomes" id="UP001642406">
    <property type="component" value="Unassembled WGS sequence"/>
</dbReference>
<reference evidence="7 8" key="1">
    <citation type="submission" date="2024-01" db="EMBL/GenBank/DDBJ databases">
        <authorList>
            <person name="Allen C."/>
            <person name="Tagirdzhanova G."/>
        </authorList>
    </citation>
    <scope>NUCLEOTIDE SEQUENCE [LARGE SCALE GENOMIC DNA]</scope>
</reference>
<sequence>MARPTQNVSGLVLQRGTKEYEDALGNFFNSEPLGRFPAEIHSVRSTSDVANALQAAHDRGLPVGVKSGGHLPSKPSLIHNGILIELDNLNRSVDYDAASGVVSFGPATRVHEAWKATDAVGRFFPYGHAPDVALGGFCLAGGQGFFMRGWGATITNWIIQLEIVVPSGEVVIANRTQNQDLFWAARGGGQAFFGVVTRLWSRTIPKKTLYARSFVFNVGESFEALLNFAFDCNEQMPKSFTEAAVCLMHPELFDKQSIDETIPESSPLQLFIQLTAYADTLPEAEKLLAVWDDVPKTIKGLLVDVKPTAEMDWEEFFQLQHLMNPRAPEQNWGIHSFLNDPKVPRDKLLEAIKPALCNLPSRSSYSVIYMSDTVDVDETDAVFSLPQKYYISTFSGWRNPELRLPIRAAMRKSYAKAFTVACGMYIADFDPSPESTHPQTVSPGKLED</sequence>
<dbReference type="InterPro" id="IPR016169">
    <property type="entry name" value="FAD-bd_PCMH_sub2"/>
</dbReference>
<keyword evidence="5" id="KW-0560">Oxidoreductase</keyword>
<proteinExistence type="inferred from homology"/>
<keyword evidence="3" id="KW-0285">Flavoprotein</keyword>
<evidence type="ECO:0000313" key="7">
    <source>
        <dbReference type="EMBL" id="CAK7232408.1"/>
    </source>
</evidence>
<evidence type="ECO:0000256" key="3">
    <source>
        <dbReference type="ARBA" id="ARBA00022630"/>
    </source>
</evidence>
<dbReference type="PANTHER" id="PTHR42973">
    <property type="entry name" value="BINDING OXIDOREDUCTASE, PUTATIVE (AFU_ORTHOLOGUE AFUA_1G17690)-RELATED"/>
    <property type="match status" value="1"/>
</dbReference>
<accession>A0ABP0CJY6</accession>
<dbReference type="Pfam" id="PF01565">
    <property type="entry name" value="FAD_binding_4"/>
    <property type="match status" value="1"/>
</dbReference>
<keyword evidence="8" id="KW-1185">Reference proteome</keyword>
<dbReference type="InterPro" id="IPR036318">
    <property type="entry name" value="FAD-bd_PCMH-like_sf"/>
</dbReference>
<dbReference type="Gene3D" id="3.30.43.10">
    <property type="entry name" value="Uridine Diphospho-n-acetylenolpyruvylglucosamine Reductase, domain 2"/>
    <property type="match status" value="1"/>
</dbReference>
<keyword evidence="4" id="KW-0274">FAD</keyword>
<dbReference type="InterPro" id="IPR006093">
    <property type="entry name" value="Oxy_OxRdtase_FAD_BS"/>
</dbReference>
<dbReference type="SUPFAM" id="SSF56176">
    <property type="entry name" value="FAD-binding/transporter-associated domain-like"/>
    <property type="match status" value="1"/>
</dbReference>
<name>A0ABP0CJY6_9PEZI</name>
<protein>
    <recommendedName>
        <fullName evidence="6">FAD-binding PCMH-type domain-containing protein</fullName>
    </recommendedName>
</protein>
<evidence type="ECO:0000256" key="1">
    <source>
        <dbReference type="ARBA" id="ARBA00001974"/>
    </source>
</evidence>